<keyword evidence="4" id="KW-1185">Reference proteome</keyword>
<sequence>MRRTRWLPSPLATVGLAVLLAVTGCTSGASEAVSASTAGAAATGTGTGDTAPGGTAPGGTAPAGTSAPPPITSSAAVPATPGTGTPSVPLGSSTGVPGASGTDGTSGQDGSTPADPGTATAGPGAPPTPSAGGTVDPGTSGGEPPPPGTVGSGEPGSTSASPPIPPTSGAPVDPSSGAAGLDTATAAWFGTVCGAQRRLRTLGPRIGGSGLAAQRDAVAASYRQLATVAGDTAGTLNALAPPGYTGGATAKTRQIAAFRGIAAGYRAGVRTVTAPTVRTVDQLSAAVRSVESSVRERVTRALAGSPPVPAAVQLAVQSIPDCNGLT</sequence>
<dbReference type="Proteomes" id="UP000655208">
    <property type="component" value="Unassembled WGS sequence"/>
</dbReference>
<organism evidence="3 4">
    <name type="scientific">Nakamurella endophytica</name>
    <dbReference type="NCBI Taxonomy" id="1748367"/>
    <lineage>
        <taxon>Bacteria</taxon>
        <taxon>Bacillati</taxon>
        <taxon>Actinomycetota</taxon>
        <taxon>Actinomycetes</taxon>
        <taxon>Nakamurellales</taxon>
        <taxon>Nakamurellaceae</taxon>
        <taxon>Nakamurella</taxon>
    </lineage>
</organism>
<protein>
    <recommendedName>
        <fullName evidence="5">Collagen triple helix repeat protein</fullName>
    </recommendedName>
</protein>
<gene>
    <name evidence="3" type="ORF">GCM10011594_26890</name>
</gene>
<dbReference type="EMBL" id="BMNA01000004">
    <property type="protein sequence ID" value="GGM05285.1"/>
    <property type="molecule type" value="Genomic_DNA"/>
</dbReference>
<comment type="caution">
    <text evidence="3">The sequence shown here is derived from an EMBL/GenBank/DDBJ whole genome shotgun (WGS) entry which is preliminary data.</text>
</comment>
<name>A0A917WI93_9ACTN</name>
<feature type="compositionally biased region" description="Low complexity" evidence="1">
    <location>
        <begin position="99"/>
        <end position="123"/>
    </location>
</feature>
<reference evidence="3" key="2">
    <citation type="submission" date="2020-09" db="EMBL/GenBank/DDBJ databases">
        <authorList>
            <person name="Sun Q."/>
            <person name="Zhou Y."/>
        </authorList>
    </citation>
    <scope>NUCLEOTIDE SEQUENCE</scope>
    <source>
        <strain evidence="3">CGMCC 4.7308</strain>
    </source>
</reference>
<feature type="compositionally biased region" description="Polar residues" evidence="1">
    <location>
        <begin position="82"/>
        <end position="95"/>
    </location>
</feature>
<feature type="chain" id="PRO_5038864859" description="Collagen triple helix repeat protein" evidence="2">
    <location>
        <begin position="32"/>
        <end position="326"/>
    </location>
</feature>
<reference evidence="3" key="1">
    <citation type="journal article" date="2014" name="Int. J. Syst. Evol. Microbiol.">
        <title>Complete genome sequence of Corynebacterium casei LMG S-19264T (=DSM 44701T), isolated from a smear-ripened cheese.</title>
        <authorList>
            <consortium name="US DOE Joint Genome Institute (JGI-PGF)"/>
            <person name="Walter F."/>
            <person name="Albersmeier A."/>
            <person name="Kalinowski J."/>
            <person name="Ruckert C."/>
        </authorList>
    </citation>
    <scope>NUCLEOTIDE SEQUENCE</scope>
    <source>
        <strain evidence="3">CGMCC 4.7308</strain>
    </source>
</reference>
<accession>A0A917WI93</accession>
<feature type="compositionally biased region" description="Low complexity" evidence="1">
    <location>
        <begin position="40"/>
        <end position="81"/>
    </location>
</feature>
<evidence type="ECO:0008006" key="5">
    <source>
        <dbReference type="Google" id="ProtNLM"/>
    </source>
</evidence>
<evidence type="ECO:0000313" key="3">
    <source>
        <dbReference type="EMBL" id="GGM05285.1"/>
    </source>
</evidence>
<proteinExistence type="predicted"/>
<keyword evidence="2" id="KW-0732">Signal</keyword>
<dbReference type="AlphaFoldDB" id="A0A917WI93"/>
<feature type="region of interest" description="Disordered" evidence="1">
    <location>
        <begin position="40"/>
        <end position="178"/>
    </location>
</feature>
<evidence type="ECO:0000256" key="1">
    <source>
        <dbReference type="SAM" id="MobiDB-lite"/>
    </source>
</evidence>
<evidence type="ECO:0000313" key="4">
    <source>
        <dbReference type="Proteomes" id="UP000655208"/>
    </source>
</evidence>
<evidence type="ECO:0000256" key="2">
    <source>
        <dbReference type="SAM" id="SignalP"/>
    </source>
</evidence>
<dbReference type="PROSITE" id="PS51257">
    <property type="entry name" value="PROKAR_LIPOPROTEIN"/>
    <property type="match status" value="1"/>
</dbReference>
<feature type="signal peptide" evidence="2">
    <location>
        <begin position="1"/>
        <end position="31"/>
    </location>
</feature>
<dbReference type="RefSeq" id="WP_188942159.1">
    <property type="nucleotide sequence ID" value="NZ_BMNA01000004.1"/>
</dbReference>